<evidence type="ECO:0000313" key="2">
    <source>
        <dbReference type="EMBL" id="GCB64396.1"/>
    </source>
</evidence>
<dbReference type="EMBL" id="BFAA01005449">
    <property type="protein sequence ID" value="GCB64396.1"/>
    <property type="molecule type" value="Genomic_DNA"/>
</dbReference>
<reference evidence="2 3" key="1">
    <citation type="journal article" date="2018" name="Nat. Ecol. Evol.">
        <title>Shark genomes provide insights into elasmobranch evolution and the origin of vertebrates.</title>
        <authorList>
            <person name="Hara Y"/>
            <person name="Yamaguchi K"/>
            <person name="Onimaru K"/>
            <person name="Kadota M"/>
            <person name="Koyanagi M"/>
            <person name="Keeley SD"/>
            <person name="Tatsumi K"/>
            <person name="Tanaka K"/>
            <person name="Motone F"/>
            <person name="Kageyama Y"/>
            <person name="Nozu R"/>
            <person name="Adachi N"/>
            <person name="Nishimura O"/>
            <person name="Nakagawa R"/>
            <person name="Tanegashima C"/>
            <person name="Kiyatake I"/>
            <person name="Matsumoto R"/>
            <person name="Murakumo K"/>
            <person name="Nishida K"/>
            <person name="Terakita A"/>
            <person name="Kuratani S"/>
            <person name="Sato K"/>
            <person name="Hyodo S Kuraku.S."/>
        </authorList>
    </citation>
    <scope>NUCLEOTIDE SEQUENCE [LARGE SCALE GENOMIC DNA]</scope>
</reference>
<feature type="compositionally biased region" description="Basic residues" evidence="1">
    <location>
        <begin position="36"/>
        <end position="50"/>
    </location>
</feature>
<protein>
    <submittedName>
        <fullName evidence="2">Uncharacterized protein</fullName>
    </submittedName>
</protein>
<keyword evidence="3" id="KW-1185">Reference proteome</keyword>
<dbReference type="AlphaFoldDB" id="A0A401NU30"/>
<proteinExistence type="predicted"/>
<gene>
    <name evidence="2" type="ORF">scyTo_0011739</name>
</gene>
<accession>A0A401NU30</accession>
<feature type="compositionally biased region" description="Low complexity" evidence="1">
    <location>
        <begin position="26"/>
        <end position="35"/>
    </location>
</feature>
<evidence type="ECO:0000313" key="3">
    <source>
        <dbReference type="Proteomes" id="UP000288216"/>
    </source>
</evidence>
<feature type="region of interest" description="Disordered" evidence="1">
    <location>
        <begin position="14"/>
        <end position="73"/>
    </location>
</feature>
<sequence>MAPQMVCCCKRSETDVLRRSSRTKQTVQPTAPTKKAPAKKAKKPKVKVTKGKASDSSQEPNAAPAQNGENKEA</sequence>
<name>A0A401NU30_SCYTO</name>
<organism evidence="2 3">
    <name type="scientific">Scyliorhinus torazame</name>
    <name type="common">Cloudy catshark</name>
    <name type="synonym">Catulus torazame</name>
    <dbReference type="NCBI Taxonomy" id="75743"/>
    <lineage>
        <taxon>Eukaryota</taxon>
        <taxon>Metazoa</taxon>
        <taxon>Chordata</taxon>
        <taxon>Craniata</taxon>
        <taxon>Vertebrata</taxon>
        <taxon>Chondrichthyes</taxon>
        <taxon>Elasmobranchii</taxon>
        <taxon>Galeomorphii</taxon>
        <taxon>Galeoidea</taxon>
        <taxon>Carcharhiniformes</taxon>
        <taxon>Scyliorhinidae</taxon>
        <taxon>Scyliorhinus</taxon>
    </lineage>
</organism>
<dbReference type="Proteomes" id="UP000288216">
    <property type="component" value="Unassembled WGS sequence"/>
</dbReference>
<comment type="caution">
    <text evidence="2">The sequence shown here is derived from an EMBL/GenBank/DDBJ whole genome shotgun (WGS) entry which is preliminary data.</text>
</comment>
<dbReference type="OMA" id="CCKRSET"/>
<evidence type="ECO:0000256" key="1">
    <source>
        <dbReference type="SAM" id="MobiDB-lite"/>
    </source>
</evidence>